<organism evidence="2 3">
    <name type="scientific">Oxynema aestuarii AP17</name>
    <dbReference type="NCBI Taxonomy" id="2064643"/>
    <lineage>
        <taxon>Bacteria</taxon>
        <taxon>Bacillati</taxon>
        <taxon>Cyanobacteriota</taxon>
        <taxon>Cyanophyceae</taxon>
        <taxon>Oscillatoriophycideae</taxon>
        <taxon>Oscillatoriales</taxon>
        <taxon>Oscillatoriaceae</taxon>
        <taxon>Oxynema</taxon>
        <taxon>Oxynema aestuarii</taxon>
    </lineage>
</organism>
<evidence type="ECO:0000256" key="1">
    <source>
        <dbReference type="SAM" id="MobiDB-lite"/>
    </source>
</evidence>
<evidence type="ECO:0000313" key="2">
    <source>
        <dbReference type="EMBL" id="QIZ72240.1"/>
    </source>
</evidence>
<feature type="region of interest" description="Disordered" evidence="1">
    <location>
        <begin position="1"/>
        <end position="24"/>
    </location>
</feature>
<reference evidence="2 3" key="1">
    <citation type="submission" date="2020-04" db="EMBL/GenBank/DDBJ databases">
        <authorList>
            <person name="Basu S."/>
            <person name="Maruthanayagam V."/>
            <person name="Chakraborty S."/>
            <person name="Pramanik A."/>
            <person name="Mukherjee J."/>
            <person name="Brink B."/>
        </authorList>
    </citation>
    <scope>NUCLEOTIDE SEQUENCE [LARGE SCALE GENOMIC DNA]</scope>
    <source>
        <strain evidence="2 3">AP17</strain>
    </source>
</reference>
<sequence>MSRERGFSVGFPRELPEGRSPSTPVMSGLCGAGAIVESLKIAGIRYNYRNLN</sequence>
<dbReference type="RefSeq" id="WP_168570389.1">
    <property type="nucleotide sequence ID" value="NZ_CP051167.1"/>
</dbReference>
<proteinExistence type="predicted"/>
<protein>
    <submittedName>
        <fullName evidence="2">Uncharacterized protein</fullName>
    </submittedName>
</protein>
<dbReference type="KEGG" id="oxy:HCG48_18025"/>
<dbReference type="Proteomes" id="UP000500857">
    <property type="component" value="Chromosome"/>
</dbReference>
<name>A0A6H1U245_9CYAN</name>
<accession>A0A6H1U245</accession>
<keyword evidence="3" id="KW-1185">Reference proteome</keyword>
<dbReference type="AlphaFoldDB" id="A0A6H1U245"/>
<evidence type="ECO:0000313" key="3">
    <source>
        <dbReference type="Proteomes" id="UP000500857"/>
    </source>
</evidence>
<gene>
    <name evidence="2" type="ORF">HCG48_18025</name>
</gene>
<dbReference type="EMBL" id="CP051167">
    <property type="protein sequence ID" value="QIZ72240.1"/>
    <property type="molecule type" value="Genomic_DNA"/>
</dbReference>